<dbReference type="EMBL" id="ABHU01000015">
    <property type="protein sequence ID" value="EDU90116.1"/>
    <property type="molecule type" value="Genomic_DNA"/>
</dbReference>
<dbReference type="AlphaFoldDB" id="A0A0H3PKD5"/>
<comment type="caution">
    <text evidence="1">The sequence shown here is derived from an EMBL/GenBank/DDBJ whole genome shotgun (WGS) entry which is preliminary data.</text>
</comment>
<organism evidence="1 2">
    <name type="scientific">Escherichia coli O157:H7 (strain EC869)</name>
    <dbReference type="NCBI Taxonomy" id="478008"/>
    <lineage>
        <taxon>Bacteria</taxon>
        <taxon>Pseudomonadati</taxon>
        <taxon>Pseudomonadota</taxon>
        <taxon>Gammaproteobacteria</taxon>
        <taxon>Enterobacterales</taxon>
        <taxon>Enterobacteriaceae</taxon>
        <taxon>Escherichia</taxon>
    </lineage>
</organism>
<gene>
    <name evidence="1" type="ORF">ECH7EC869_3774</name>
</gene>
<protein>
    <submittedName>
        <fullName evidence="1">Uncharacterized protein</fullName>
    </submittedName>
</protein>
<evidence type="ECO:0000313" key="2">
    <source>
        <dbReference type="Proteomes" id="UP000004641"/>
    </source>
</evidence>
<reference evidence="1 2" key="1">
    <citation type="journal article" date="2011" name="Appl. Environ. Microbiol.">
        <title>Genome signatures of Escherichia coli O157:H7 isolates from the bovine host reservoir.</title>
        <authorList>
            <person name="Eppinger M."/>
            <person name="Mammel M.K."/>
            <person name="Leclerc J.E."/>
            <person name="Ravel J."/>
            <person name="Cebula T.A."/>
        </authorList>
    </citation>
    <scope>NUCLEOTIDE SEQUENCE [LARGE SCALE GENOMIC DNA]</scope>
    <source>
        <strain evidence="1 2">EC869</strain>
    </source>
</reference>
<name>A0A0H3PKD5_ECO5C</name>
<sequence>MLHKKHVNEKSDWLMSNAINPRMAYFSLAAVLNLIEYGQDSD</sequence>
<proteinExistence type="predicted"/>
<dbReference type="Proteomes" id="UP000004641">
    <property type="component" value="Unassembled WGS sequence"/>
</dbReference>
<evidence type="ECO:0000313" key="1">
    <source>
        <dbReference type="EMBL" id="EDU90116.1"/>
    </source>
</evidence>
<accession>A0A0H3PKD5</accession>
<dbReference type="BioCyc" id="ECOL478008-HMP:G76-483606-MONOMER"/>